<accession>G4ZHD3</accession>
<dbReference type="GeneID" id="20639381"/>
<dbReference type="AlphaFoldDB" id="G4ZHD3"/>
<dbReference type="SMR" id="G4ZHD3"/>
<reference evidence="1 2" key="1">
    <citation type="journal article" date="2006" name="Science">
        <title>Phytophthora genome sequences uncover evolutionary origins and mechanisms of pathogenesis.</title>
        <authorList>
            <person name="Tyler B.M."/>
            <person name="Tripathy S."/>
            <person name="Zhang X."/>
            <person name="Dehal P."/>
            <person name="Jiang R.H."/>
            <person name="Aerts A."/>
            <person name="Arredondo F.D."/>
            <person name="Baxter L."/>
            <person name="Bensasson D."/>
            <person name="Beynon J.L."/>
            <person name="Chapman J."/>
            <person name="Damasceno C.M."/>
            <person name="Dorrance A.E."/>
            <person name="Dou D."/>
            <person name="Dickerman A.W."/>
            <person name="Dubchak I.L."/>
            <person name="Garbelotto M."/>
            <person name="Gijzen M."/>
            <person name="Gordon S.G."/>
            <person name="Govers F."/>
            <person name="Grunwald N.J."/>
            <person name="Huang W."/>
            <person name="Ivors K.L."/>
            <person name="Jones R.W."/>
            <person name="Kamoun S."/>
            <person name="Krampis K."/>
            <person name="Lamour K.H."/>
            <person name="Lee M.K."/>
            <person name="McDonald W.H."/>
            <person name="Medina M."/>
            <person name="Meijer H.J."/>
            <person name="Nordberg E.K."/>
            <person name="Maclean D.J."/>
            <person name="Ospina-Giraldo M.D."/>
            <person name="Morris P.F."/>
            <person name="Phuntumart V."/>
            <person name="Putnam N.H."/>
            <person name="Rash S."/>
            <person name="Rose J.K."/>
            <person name="Sakihama Y."/>
            <person name="Salamov A.A."/>
            <person name="Savidor A."/>
            <person name="Scheuring C.F."/>
            <person name="Smith B.M."/>
            <person name="Sobral B.W."/>
            <person name="Terry A."/>
            <person name="Torto-Alalibo T.A."/>
            <person name="Win J."/>
            <person name="Xu Z."/>
            <person name="Zhang H."/>
            <person name="Grigoriev I.V."/>
            <person name="Rokhsar D.S."/>
            <person name="Boore J.L."/>
        </authorList>
    </citation>
    <scope>NUCLEOTIDE SEQUENCE [LARGE SCALE GENOMIC DNA]</scope>
    <source>
        <strain evidence="1 2">P6497</strain>
    </source>
</reference>
<dbReference type="EMBL" id="JH159154">
    <property type="protein sequence ID" value="EGZ17603.1"/>
    <property type="molecule type" value="Genomic_DNA"/>
</dbReference>
<proteinExistence type="predicted"/>
<organism evidence="1 2">
    <name type="scientific">Phytophthora sojae (strain P6497)</name>
    <name type="common">Soybean stem and root rot agent</name>
    <name type="synonym">Phytophthora megasperma f. sp. glycines</name>
    <dbReference type="NCBI Taxonomy" id="1094619"/>
    <lineage>
        <taxon>Eukaryota</taxon>
        <taxon>Sar</taxon>
        <taxon>Stramenopiles</taxon>
        <taxon>Oomycota</taxon>
        <taxon>Peronosporomycetes</taxon>
        <taxon>Peronosporales</taxon>
        <taxon>Peronosporaceae</taxon>
        <taxon>Phytophthora</taxon>
    </lineage>
</organism>
<dbReference type="InParanoid" id="G4ZHD3"/>
<dbReference type="RefSeq" id="XP_009526661.1">
    <property type="nucleotide sequence ID" value="XM_009528366.1"/>
</dbReference>
<evidence type="ECO:0000313" key="1">
    <source>
        <dbReference type="EMBL" id="EGZ17603.1"/>
    </source>
</evidence>
<sequence>MTKLALVAEEKLAYSEKEAARLTAKLDRVNGQVSALETAASQATIQHDVTVGKIQQDLLQSRAEAEGEKERGKLLVDLMRETYSMAAGVIANAGTLGDQLVNCCSELGTADGTLKEMRQYQAQELVPFLPGANPDQLRDEVRKNGEILIKRKSEGQVQEATTQDMEQ</sequence>
<dbReference type="KEGG" id="psoj:PHYSODRAFT_262454"/>
<protein>
    <submittedName>
        <fullName evidence="1">Uncharacterized protein</fullName>
    </submittedName>
</protein>
<gene>
    <name evidence="1" type="ORF">PHYSODRAFT_262454</name>
</gene>
<dbReference type="Proteomes" id="UP000002640">
    <property type="component" value="Unassembled WGS sequence"/>
</dbReference>
<evidence type="ECO:0000313" key="2">
    <source>
        <dbReference type="Proteomes" id="UP000002640"/>
    </source>
</evidence>
<keyword evidence="2" id="KW-1185">Reference proteome</keyword>
<name>G4ZHD3_PHYSP</name>